<gene>
    <name evidence="1" type="ORF">CCAP1982_LOCUS1499</name>
</gene>
<dbReference type="AlphaFoldDB" id="A0A811U0R1"/>
<evidence type="ECO:0000313" key="1">
    <source>
        <dbReference type="EMBL" id="CAD6992654.1"/>
    </source>
</evidence>
<dbReference type="EMBL" id="CAJHJT010000001">
    <property type="protein sequence ID" value="CAD6992654.1"/>
    <property type="molecule type" value="Genomic_DNA"/>
</dbReference>
<sequence length="82" mass="9139">MANAKIATAELSALKRIRNKNFGSNNNEIKRLAKQQMNVTVLWKINENQQQQHNNSTAGETIGKDVTAKYSKNAACLTVHVE</sequence>
<proteinExistence type="predicted"/>
<organism evidence="1 2">
    <name type="scientific">Ceratitis capitata</name>
    <name type="common">Mediterranean fruit fly</name>
    <name type="synonym">Tephritis capitata</name>
    <dbReference type="NCBI Taxonomy" id="7213"/>
    <lineage>
        <taxon>Eukaryota</taxon>
        <taxon>Metazoa</taxon>
        <taxon>Ecdysozoa</taxon>
        <taxon>Arthropoda</taxon>
        <taxon>Hexapoda</taxon>
        <taxon>Insecta</taxon>
        <taxon>Pterygota</taxon>
        <taxon>Neoptera</taxon>
        <taxon>Endopterygota</taxon>
        <taxon>Diptera</taxon>
        <taxon>Brachycera</taxon>
        <taxon>Muscomorpha</taxon>
        <taxon>Tephritoidea</taxon>
        <taxon>Tephritidae</taxon>
        <taxon>Ceratitis</taxon>
        <taxon>Ceratitis</taxon>
    </lineage>
</organism>
<comment type="caution">
    <text evidence="1">The sequence shown here is derived from an EMBL/GenBank/DDBJ whole genome shotgun (WGS) entry which is preliminary data.</text>
</comment>
<name>A0A811U0R1_CERCA</name>
<dbReference type="Proteomes" id="UP000606786">
    <property type="component" value="Unassembled WGS sequence"/>
</dbReference>
<reference evidence="1" key="1">
    <citation type="submission" date="2020-11" db="EMBL/GenBank/DDBJ databases">
        <authorList>
            <person name="Whitehead M."/>
        </authorList>
    </citation>
    <scope>NUCLEOTIDE SEQUENCE</scope>
    <source>
        <strain evidence="1">EGII</strain>
    </source>
</reference>
<evidence type="ECO:0000313" key="2">
    <source>
        <dbReference type="Proteomes" id="UP000606786"/>
    </source>
</evidence>
<accession>A0A811U0R1</accession>
<protein>
    <submittedName>
        <fullName evidence="1">(Mediterranean fruit fly) hypothetical protein</fullName>
    </submittedName>
</protein>
<keyword evidence="2" id="KW-1185">Reference proteome</keyword>